<feature type="domain" description="Glutamine amidotransferase type-2" evidence="1">
    <location>
        <begin position="2"/>
        <end position="138"/>
    </location>
</feature>
<accession>X0XA04</accession>
<evidence type="ECO:0000313" key="2">
    <source>
        <dbReference type="EMBL" id="GAG32257.1"/>
    </source>
</evidence>
<dbReference type="InterPro" id="IPR017932">
    <property type="entry name" value="GATase_2_dom"/>
</dbReference>
<reference evidence="2" key="1">
    <citation type="journal article" date="2014" name="Front. Microbiol.">
        <title>High frequency of phylogenetically diverse reductive dehalogenase-homologous genes in deep subseafloor sedimentary metagenomes.</title>
        <authorList>
            <person name="Kawai M."/>
            <person name="Futagami T."/>
            <person name="Toyoda A."/>
            <person name="Takaki Y."/>
            <person name="Nishi S."/>
            <person name="Hori S."/>
            <person name="Arai W."/>
            <person name="Tsubouchi T."/>
            <person name="Morono Y."/>
            <person name="Uchiyama I."/>
            <person name="Ito T."/>
            <person name="Fujiyama A."/>
            <person name="Inagaki F."/>
            <person name="Takami H."/>
        </authorList>
    </citation>
    <scope>NUCLEOTIDE SEQUENCE</scope>
    <source>
        <strain evidence="2">Expedition CK06-06</strain>
    </source>
</reference>
<dbReference type="InterPro" id="IPR051786">
    <property type="entry name" value="ASN_synthetase/amidase"/>
</dbReference>
<protein>
    <recommendedName>
        <fullName evidence="1">Glutamine amidotransferase type-2 domain-containing protein</fullName>
    </recommendedName>
</protein>
<dbReference type="Gene3D" id="3.60.20.10">
    <property type="entry name" value="Glutamine Phosphoribosylpyrophosphate, subunit 1, domain 1"/>
    <property type="match status" value="1"/>
</dbReference>
<feature type="non-terminal residue" evidence="2">
    <location>
        <position position="138"/>
    </location>
</feature>
<gene>
    <name evidence="2" type="ORF">S01H1_63026</name>
</gene>
<dbReference type="GO" id="GO:0005829">
    <property type="term" value="C:cytosol"/>
    <property type="evidence" value="ECO:0007669"/>
    <property type="project" value="TreeGrafter"/>
</dbReference>
<sequence length="138" mass="15775">MCGIAGIISLDRQPVEPQAIKRMCDVIAHRGPDDAGYVFFRLSENKLGEGGYWCGFADAEFKHINEHLPVFGGDYFKEETSKHDFSVGLGHRRLAIIDLTHYGHQPMSSSDRRYWVVYNGEIYNYPEIREELKAKGHV</sequence>
<dbReference type="PANTHER" id="PTHR43284:SF1">
    <property type="entry name" value="ASPARAGINE SYNTHETASE"/>
    <property type="match status" value="1"/>
</dbReference>
<dbReference type="PROSITE" id="PS51278">
    <property type="entry name" value="GATASE_TYPE_2"/>
    <property type="match status" value="1"/>
</dbReference>
<proteinExistence type="predicted"/>
<dbReference type="PANTHER" id="PTHR43284">
    <property type="entry name" value="ASPARAGINE SYNTHETASE (GLUTAMINE-HYDROLYZING)"/>
    <property type="match status" value="1"/>
</dbReference>
<evidence type="ECO:0000259" key="1">
    <source>
        <dbReference type="PROSITE" id="PS51278"/>
    </source>
</evidence>
<dbReference type="InterPro" id="IPR029055">
    <property type="entry name" value="Ntn_hydrolases_N"/>
</dbReference>
<organism evidence="2">
    <name type="scientific">marine sediment metagenome</name>
    <dbReference type="NCBI Taxonomy" id="412755"/>
    <lineage>
        <taxon>unclassified sequences</taxon>
        <taxon>metagenomes</taxon>
        <taxon>ecological metagenomes</taxon>
    </lineage>
</organism>
<dbReference type="Pfam" id="PF13522">
    <property type="entry name" value="GATase_6"/>
    <property type="match status" value="1"/>
</dbReference>
<dbReference type="EMBL" id="BARS01041441">
    <property type="protein sequence ID" value="GAG32257.1"/>
    <property type="molecule type" value="Genomic_DNA"/>
</dbReference>
<dbReference type="SUPFAM" id="SSF56235">
    <property type="entry name" value="N-terminal nucleophile aminohydrolases (Ntn hydrolases)"/>
    <property type="match status" value="1"/>
</dbReference>
<comment type="caution">
    <text evidence="2">The sequence shown here is derived from an EMBL/GenBank/DDBJ whole genome shotgun (WGS) entry which is preliminary data.</text>
</comment>
<dbReference type="AlphaFoldDB" id="X0XA04"/>
<name>X0XA04_9ZZZZ</name>